<dbReference type="Pfam" id="PF10568">
    <property type="entry name" value="Tom37"/>
    <property type="match status" value="1"/>
</dbReference>
<keyword evidence="3" id="KW-0813">Transport</keyword>
<evidence type="ECO:0000259" key="10">
    <source>
        <dbReference type="Pfam" id="PF17171"/>
    </source>
</evidence>
<dbReference type="GO" id="GO:0001401">
    <property type="term" value="C:SAM complex"/>
    <property type="evidence" value="ECO:0007669"/>
    <property type="project" value="InterPro"/>
</dbReference>
<feature type="region of interest" description="Disordered" evidence="8">
    <location>
        <begin position="365"/>
        <end position="396"/>
    </location>
</feature>
<evidence type="ECO:0008006" key="13">
    <source>
        <dbReference type="Google" id="ProtNLM"/>
    </source>
</evidence>
<protein>
    <recommendedName>
        <fullName evidence="13">Mitochondrial outer membrane transport complex Sam37/metaxin N-terminal domain-containing protein</fullName>
    </recommendedName>
</protein>
<evidence type="ECO:0000259" key="9">
    <source>
        <dbReference type="Pfam" id="PF10568"/>
    </source>
</evidence>
<keyword evidence="7" id="KW-0472">Membrane</keyword>
<sequence length="396" mass="44483">MAPPFVLHVWPGNWDLPSIEPSCLVAILYLQAAIPGKFALSTCTDPDLSPSGQLPYLTHELQVVSPLSSIIKYVSGIRPASLVGEGEAPAGGTPARAVIPDLDRQLGLVDKSKSIAWCAHVESHFGDLLAHVMYSLDANWTQLIGPTLASDLPVPQKYYVPGRIREAYKPRLEASDLWNLPGVEQEEKTKFGEKKPEEKKEHKFKRVFEREKVAERAKECFDIYSRLLGDKQYFYLDRPTTLDVFLASYVLLLIDPPYPDSLLQTLLLGSYPALTLHARRVYNRVFPDINSFPKTLPPQTHSLTALFPSLPSFGLSFGGKKKQTSEEEKEFTRYRWGWIGLAVVGAVVSWAMLGPRFVIVVSTPDNDEEEGEAEFEEKEEFVPPHLDGDEEEEEER</sequence>
<proteinExistence type="inferred from homology"/>
<dbReference type="InterPro" id="IPR036282">
    <property type="entry name" value="Glutathione-S-Trfase_C_sf"/>
</dbReference>
<dbReference type="Proteomes" id="UP000027265">
    <property type="component" value="Unassembled WGS sequence"/>
</dbReference>
<evidence type="ECO:0000256" key="8">
    <source>
        <dbReference type="SAM" id="MobiDB-lite"/>
    </source>
</evidence>
<gene>
    <name evidence="11" type="ORF">JAAARDRAFT_173425</name>
</gene>
<dbReference type="GO" id="GO:0007005">
    <property type="term" value="P:mitochondrion organization"/>
    <property type="evidence" value="ECO:0007669"/>
    <property type="project" value="TreeGrafter"/>
</dbReference>
<dbReference type="HOGENOM" id="CLU_032751_2_0_1"/>
<name>A0A067Q4C6_9AGAM</name>
<dbReference type="InterPro" id="IPR050931">
    <property type="entry name" value="Mito_Protein_Transport_Metaxin"/>
</dbReference>
<evidence type="ECO:0000256" key="6">
    <source>
        <dbReference type="ARBA" id="ARBA00023128"/>
    </source>
</evidence>
<comment type="subcellular location">
    <subcellularLocation>
        <location evidence="1">Mitochondrion outer membrane</location>
    </subcellularLocation>
</comment>
<feature type="domain" description="Mitochondrial outer membrane transport complex Sam37/metaxin N-terminal" evidence="9">
    <location>
        <begin position="23"/>
        <end position="165"/>
    </location>
</feature>
<accession>A0A067Q4C6</accession>
<evidence type="ECO:0000256" key="3">
    <source>
        <dbReference type="ARBA" id="ARBA00022448"/>
    </source>
</evidence>
<dbReference type="PANTHER" id="PTHR12289:SF41">
    <property type="entry name" value="FAILED AXON CONNECTIONS-RELATED"/>
    <property type="match status" value="1"/>
</dbReference>
<dbReference type="EMBL" id="KL197713">
    <property type="protein sequence ID" value="KDQ60995.1"/>
    <property type="molecule type" value="Genomic_DNA"/>
</dbReference>
<dbReference type="PANTHER" id="PTHR12289">
    <property type="entry name" value="METAXIN RELATED"/>
    <property type="match status" value="1"/>
</dbReference>
<feature type="domain" description="Metaxin glutathione S-transferase" evidence="10">
    <location>
        <begin position="217"/>
        <end position="281"/>
    </location>
</feature>
<evidence type="ECO:0000256" key="7">
    <source>
        <dbReference type="ARBA" id="ARBA00023136"/>
    </source>
</evidence>
<dbReference type="STRING" id="933084.A0A067Q4C6"/>
<evidence type="ECO:0000256" key="1">
    <source>
        <dbReference type="ARBA" id="ARBA00004294"/>
    </source>
</evidence>
<dbReference type="FunCoup" id="A0A067Q4C6">
    <property type="interactions" value="159"/>
</dbReference>
<dbReference type="GO" id="GO:0015031">
    <property type="term" value="P:protein transport"/>
    <property type="evidence" value="ECO:0007669"/>
    <property type="project" value="UniProtKB-KW"/>
</dbReference>
<organism evidence="11 12">
    <name type="scientific">Jaapia argillacea MUCL 33604</name>
    <dbReference type="NCBI Taxonomy" id="933084"/>
    <lineage>
        <taxon>Eukaryota</taxon>
        <taxon>Fungi</taxon>
        <taxon>Dikarya</taxon>
        <taxon>Basidiomycota</taxon>
        <taxon>Agaricomycotina</taxon>
        <taxon>Agaricomycetes</taxon>
        <taxon>Agaricomycetidae</taxon>
        <taxon>Jaapiales</taxon>
        <taxon>Jaapiaceae</taxon>
        <taxon>Jaapia</taxon>
    </lineage>
</organism>
<keyword evidence="6" id="KW-0496">Mitochondrion</keyword>
<dbReference type="Pfam" id="PF17171">
    <property type="entry name" value="GST_C_6"/>
    <property type="match status" value="1"/>
</dbReference>
<evidence type="ECO:0000256" key="2">
    <source>
        <dbReference type="ARBA" id="ARBA00009170"/>
    </source>
</evidence>
<evidence type="ECO:0000313" key="11">
    <source>
        <dbReference type="EMBL" id="KDQ60995.1"/>
    </source>
</evidence>
<reference evidence="12" key="1">
    <citation type="journal article" date="2014" name="Proc. Natl. Acad. Sci. U.S.A.">
        <title>Extensive sampling of basidiomycete genomes demonstrates inadequacy of the white-rot/brown-rot paradigm for wood decay fungi.</title>
        <authorList>
            <person name="Riley R."/>
            <person name="Salamov A.A."/>
            <person name="Brown D.W."/>
            <person name="Nagy L.G."/>
            <person name="Floudas D."/>
            <person name="Held B.W."/>
            <person name="Levasseur A."/>
            <person name="Lombard V."/>
            <person name="Morin E."/>
            <person name="Otillar R."/>
            <person name="Lindquist E.A."/>
            <person name="Sun H."/>
            <person name="LaButti K.M."/>
            <person name="Schmutz J."/>
            <person name="Jabbour D."/>
            <person name="Luo H."/>
            <person name="Baker S.E."/>
            <person name="Pisabarro A.G."/>
            <person name="Walton J.D."/>
            <person name="Blanchette R.A."/>
            <person name="Henrissat B."/>
            <person name="Martin F."/>
            <person name="Cullen D."/>
            <person name="Hibbett D.S."/>
            <person name="Grigoriev I.V."/>
        </authorList>
    </citation>
    <scope>NUCLEOTIDE SEQUENCE [LARGE SCALE GENOMIC DNA]</scope>
    <source>
        <strain evidence="12">MUCL 33604</strain>
    </source>
</reference>
<dbReference type="InParanoid" id="A0A067Q4C6"/>
<keyword evidence="12" id="KW-1185">Reference proteome</keyword>
<dbReference type="InterPro" id="IPR033468">
    <property type="entry name" value="Metaxin_GST"/>
</dbReference>
<dbReference type="InterPro" id="IPR019564">
    <property type="entry name" value="Sam37/metaxin_N"/>
</dbReference>
<keyword evidence="5" id="KW-0653">Protein transport</keyword>
<dbReference type="CDD" id="cd03054">
    <property type="entry name" value="GST_N_Metaxin"/>
    <property type="match status" value="1"/>
</dbReference>
<keyword evidence="4" id="KW-1000">Mitochondrion outer membrane</keyword>
<evidence type="ECO:0000256" key="4">
    <source>
        <dbReference type="ARBA" id="ARBA00022787"/>
    </source>
</evidence>
<dbReference type="SUPFAM" id="SSF47616">
    <property type="entry name" value="GST C-terminal domain-like"/>
    <property type="match status" value="1"/>
</dbReference>
<dbReference type="OrthoDB" id="5835136at2759"/>
<dbReference type="AlphaFoldDB" id="A0A067Q4C6"/>
<comment type="similarity">
    <text evidence="2">Belongs to the metaxin family.</text>
</comment>
<evidence type="ECO:0000313" key="12">
    <source>
        <dbReference type="Proteomes" id="UP000027265"/>
    </source>
</evidence>
<feature type="compositionally biased region" description="Acidic residues" evidence="8">
    <location>
        <begin position="365"/>
        <end position="379"/>
    </location>
</feature>
<evidence type="ECO:0000256" key="5">
    <source>
        <dbReference type="ARBA" id="ARBA00022927"/>
    </source>
</evidence>